<organism evidence="2 3">
    <name type="scientific">Puccinia graminis f. sp. tritici</name>
    <dbReference type="NCBI Taxonomy" id="56615"/>
    <lineage>
        <taxon>Eukaryota</taxon>
        <taxon>Fungi</taxon>
        <taxon>Dikarya</taxon>
        <taxon>Basidiomycota</taxon>
        <taxon>Pucciniomycotina</taxon>
        <taxon>Pucciniomycetes</taxon>
        <taxon>Pucciniales</taxon>
        <taxon>Pucciniaceae</taxon>
        <taxon>Puccinia</taxon>
    </lineage>
</organism>
<sequence>MDRLTILQNMLTTQSAVIASSTQYQLATLQGGTAIIQEQLRQEEEEAARPKKHGGSRKGRSANIRRDFEAGYARLYQDYFSETPLYNNYLFRRRFRMH</sequence>
<evidence type="ECO:0000313" key="3">
    <source>
        <dbReference type="Proteomes" id="UP000325313"/>
    </source>
</evidence>
<dbReference type="PANTHER" id="PTHR47150:SF5">
    <property type="entry name" value="OS07G0546750 PROTEIN"/>
    <property type="match status" value="1"/>
</dbReference>
<evidence type="ECO:0000256" key="1">
    <source>
        <dbReference type="SAM" id="MobiDB-lite"/>
    </source>
</evidence>
<name>A0A5B0RKV4_PUCGR</name>
<proteinExistence type="predicted"/>
<feature type="compositionally biased region" description="Basic residues" evidence="1">
    <location>
        <begin position="50"/>
        <end position="60"/>
    </location>
</feature>
<protein>
    <submittedName>
        <fullName evidence="2">Uncharacterized protein</fullName>
    </submittedName>
</protein>
<evidence type="ECO:0000313" key="2">
    <source>
        <dbReference type="EMBL" id="KAA1125344.1"/>
    </source>
</evidence>
<reference evidence="2 3" key="1">
    <citation type="submission" date="2019-05" db="EMBL/GenBank/DDBJ databases">
        <title>Emergence of the Ug99 lineage of the wheat stem rust pathogen through somatic hybridization.</title>
        <authorList>
            <person name="Li F."/>
            <person name="Upadhyaya N.M."/>
            <person name="Sperschneider J."/>
            <person name="Matny O."/>
            <person name="Nguyen-Phuc H."/>
            <person name="Mago R."/>
            <person name="Raley C."/>
            <person name="Miller M.E."/>
            <person name="Silverstein K.A.T."/>
            <person name="Henningsen E."/>
            <person name="Hirsch C.D."/>
            <person name="Visser B."/>
            <person name="Pretorius Z.A."/>
            <person name="Steffenson B.J."/>
            <person name="Schwessinger B."/>
            <person name="Dodds P.N."/>
            <person name="Figueroa M."/>
        </authorList>
    </citation>
    <scope>NUCLEOTIDE SEQUENCE [LARGE SCALE GENOMIC DNA]</scope>
    <source>
        <strain evidence="2 3">Ug99</strain>
    </source>
</reference>
<gene>
    <name evidence="2" type="ORF">PGTUg99_009929</name>
</gene>
<dbReference type="Proteomes" id="UP000325313">
    <property type="component" value="Unassembled WGS sequence"/>
</dbReference>
<comment type="caution">
    <text evidence="2">The sequence shown here is derived from an EMBL/GenBank/DDBJ whole genome shotgun (WGS) entry which is preliminary data.</text>
</comment>
<dbReference type="EMBL" id="VDEP01000179">
    <property type="protein sequence ID" value="KAA1125344.1"/>
    <property type="molecule type" value="Genomic_DNA"/>
</dbReference>
<dbReference type="AlphaFoldDB" id="A0A5B0RKV4"/>
<accession>A0A5B0RKV4</accession>
<dbReference type="PANTHER" id="PTHR47150">
    <property type="entry name" value="OS12G0169200 PROTEIN"/>
    <property type="match status" value="1"/>
</dbReference>
<feature type="region of interest" description="Disordered" evidence="1">
    <location>
        <begin position="40"/>
        <end position="62"/>
    </location>
</feature>